<evidence type="ECO:0000259" key="4">
    <source>
        <dbReference type="Pfam" id="PF03807"/>
    </source>
</evidence>
<gene>
    <name evidence="6" type="ORF">UFOPK2362_00827</name>
</gene>
<dbReference type="InterPro" id="IPR053790">
    <property type="entry name" value="P5CR-like_CS"/>
</dbReference>
<comment type="similarity">
    <text evidence="1">Belongs to the pyrroline-5-carboxylate reductase family.</text>
</comment>
<keyword evidence="2" id="KW-0521">NADP</keyword>
<dbReference type="InterPro" id="IPR008927">
    <property type="entry name" value="6-PGluconate_DH-like_C_sf"/>
</dbReference>
<dbReference type="InterPro" id="IPR029036">
    <property type="entry name" value="P5CR_dimer"/>
</dbReference>
<evidence type="ECO:0000256" key="2">
    <source>
        <dbReference type="ARBA" id="ARBA00022857"/>
    </source>
</evidence>
<dbReference type="InterPro" id="IPR028939">
    <property type="entry name" value="P5C_Rdtase_cat_N"/>
</dbReference>
<dbReference type="NCBIfam" id="TIGR00112">
    <property type="entry name" value="proC"/>
    <property type="match status" value="1"/>
</dbReference>
<dbReference type="Gene3D" id="3.40.50.720">
    <property type="entry name" value="NAD(P)-binding Rossmann-like Domain"/>
    <property type="match status" value="1"/>
</dbReference>
<dbReference type="PROSITE" id="PS00521">
    <property type="entry name" value="P5CR"/>
    <property type="match status" value="1"/>
</dbReference>
<dbReference type="AlphaFoldDB" id="A0A6J6NRG1"/>
<dbReference type="GO" id="GO:0004735">
    <property type="term" value="F:pyrroline-5-carboxylate reductase activity"/>
    <property type="evidence" value="ECO:0007669"/>
    <property type="project" value="InterPro"/>
</dbReference>
<feature type="domain" description="Pyrroline-5-carboxylate reductase catalytic N-terminal" evidence="4">
    <location>
        <begin position="3"/>
        <end position="61"/>
    </location>
</feature>
<dbReference type="PANTHER" id="PTHR11645:SF0">
    <property type="entry name" value="PYRROLINE-5-CARBOXYLATE REDUCTASE 3"/>
    <property type="match status" value="1"/>
</dbReference>
<dbReference type="PIRSF" id="PIRSF000193">
    <property type="entry name" value="Pyrrol-5-carb_rd"/>
    <property type="match status" value="1"/>
</dbReference>
<dbReference type="FunFam" id="1.10.3730.10:FF:000001">
    <property type="entry name" value="Pyrroline-5-carboxylate reductase"/>
    <property type="match status" value="1"/>
</dbReference>
<dbReference type="Pfam" id="PF03807">
    <property type="entry name" value="F420_oxidored"/>
    <property type="match status" value="1"/>
</dbReference>
<evidence type="ECO:0000313" key="6">
    <source>
        <dbReference type="EMBL" id="CAB4688552.1"/>
    </source>
</evidence>
<dbReference type="GO" id="GO:0055129">
    <property type="term" value="P:L-proline biosynthetic process"/>
    <property type="evidence" value="ECO:0007669"/>
    <property type="project" value="TreeGrafter"/>
</dbReference>
<sequence length="229" mass="23651">MAEKSKQLSSSLGVNEKSIAEIANECDLIFLAVKPQDLADSLIELSKTLPAKTILISIAAGKTTSFIEQQIGRDNPVIRVMPNTPAQVGKGVSAISAGKFATAADLAIATQLLSASGLVVEIAESQQDAVTALSGSGPAYFFKFVEEMIKSGVALGLSEEIATKLAVGTIAGSAAMLQESGLDAATLRENVTSPNGTTAAALKEFEKADLAQIVNNAMTAAKKRAQELA</sequence>
<dbReference type="SUPFAM" id="SSF48179">
    <property type="entry name" value="6-phosphogluconate dehydrogenase C-terminal domain-like"/>
    <property type="match status" value="1"/>
</dbReference>
<dbReference type="Gene3D" id="1.10.3730.10">
    <property type="entry name" value="ProC C-terminal domain-like"/>
    <property type="match status" value="1"/>
</dbReference>
<dbReference type="Pfam" id="PF14748">
    <property type="entry name" value="P5CR_dimer"/>
    <property type="match status" value="1"/>
</dbReference>
<feature type="domain" description="Pyrroline-5-carboxylate reductase dimerisation" evidence="5">
    <location>
        <begin position="124"/>
        <end position="228"/>
    </location>
</feature>
<dbReference type="InterPro" id="IPR000304">
    <property type="entry name" value="Pyrroline-COOH_reductase"/>
</dbReference>
<protein>
    <submittedName>
        <fullName evidence="6">Unannotated protein</fullName>
    </submittedName>
</protein>
<dbReference type="InterPro" id="IPR036291">
    <property type="entry name" value="NAD(P)-bd_dom_sf"/>
</dbReference>
<dbReference type="HAMAP" id="MF_01925">
    <property type="entry name" value="P5C_reductase"/>
    <property type="match status" value="1"/>
</dbReference>
<dbReference type="PANTHER" id="PTHR11645">
    <property type="entry name" value="PYRROLINE-5-CARBOXYLATE REDUCTASE"/>
    <property type="match status" value="1"/>
</dbReference>
<accession>A0A6J6NRG1</accession>
<evidence type="ECO:0000259" key="5">
    <source>
        <dbReference type="Pfam" id="PF14748"/>
    </source>
</evidence>
<organism evidence="6">
    <name type="scientific">freshwater metagenome</name>
    <dbReference type="NCBI Taxonomy" id="449393"/>
    <lineage>
        <taxon>unclassified sequences</taxon>
        <taxon>metagenomes</taxon>
        <taxon>ecological metagenomes</taxon>
    </lineage>
</organism>
<proteinExistence type="inferred from homology"/>
<dbReference type="SUPFAM" id="SSF51735">
    <property type="entry name" value="NAD(P)-binding Rossmann-fold domains"/>
    <property type="match status" value="1"/>
</dbReference>
<dbReference type="EMBL" id="CAEZXI010000095">
    <property type="protein sequence ID" value="CAB4688552.1"/>
    <property type="molecule type" value="Genomic_DNA"/>
</dbReference>
<evidence type="ECO:0000256" key="3">
    <source>
        <dbReference type="ARBA" id="ARBA00023002"/>
    </source>
</evidence>
<name>A0A6J6NRG1_9ZZZZ</name>
<evidence type="ECO:0000256" key="1">
    <source>
        <dbReference type="ARBA" id="ARBA00005525"/>
    </source>
</evidence>
<keyword evidence="3" id="KW-0560">Oxidoreductase</keyword>
<reference evidence="6" key="1">
    <citation type="submission" date="2020-05" db="EMBL/GenBank/DDBJ databases">
        <authorList>
            <person name="Chiriac C."/>
            <person name="Salcher M."/>
            <person name="Ghai R."/>
            <person name="Kavagutti S V."/>
        </authorList>
    </citation>
    <scope>NUCLEOTIDE SEQUENCE</scope>
</reference>